<feature type="compositionally biased region" description="Polar residues" evidence="1">
    <location>
        <begin position="1"/>
        <end position="15"/>
    </location>
</feature>
<feature type="compositionally biased region" description="Basic and acidic residues" evidence="1">
    <location>
        <begin position="21"/>
        <end position="42"/>
    </location>
</feature>
<organism evidence="2">
    <name type="scientific">Cladocopium goreaui</name>
    <dbReference type="NCBI Taxonomy" id="2562237"/>
    <lineage>
        <taxon>Eukaryota</taxon>
        <taxon>Sar</taxon>
        <taxon>Alveolata</taxon>
        <taxon>Dinophyceae</taxon>
        <taxon>Suessiales</taxon>
        <taxon>Symbiodiniaceae</taxon>
        <taxon>Cladocopium</taxon>
    </lineage>
</organism>
<dbReference type="AlphaFoldDB" id="A0A9P1BY45"/>
<feature type="compositionally biased region" description="Basic and acidic residues" evidence="1">
    <location>
        <begin position="49"/>
        <end position="59"/>
    </location>
</feature>
<feature type="compositionally biased region" description="Basic and acidic residues" evidence="1">
    <location>
        <begin position="73"/>
        <end position="86"/>
    </location>
</feature>
<proteinExistence type="predicted"/>
<evidence type="ECO:0000313" key="3">
    <source>
        <dbReference type="EMBL" id="CAL1135247.1"/>
    </source>
</evidence>
<reference evidence="3" key="2">
    <citation type="submission" date="2024-04" db="EMBL/GenBank/DDBJ databases">
        <authorList>
            <person name="Chen Y."/>
            <person name="Shah S."/>
            <person name="Dougan E. K."/>
            <person name="Thang M."/>
            <person name="Chan C."/>
        </authorList>
    </citation>
    <scope>NUCLEOTIDE SEQUENCE [LARGE SCALE GENOMIC DNA]</scope>
</reference>
<dbReference type="EMBL" id="CAMXCT020000668">
    <property type="protein sequence ID" value="CAL1135247.1"/>
    <property type="molecule type" value="Genomic_DNA"/>
</dbReference>
<dbReference type="EMBL" id="CAMXCT030000668">
    <property type="protein sequence ID" value="CAL4769184.1"/>
    <property type="molecule type" value="Genomic_DNA"/>
</dbReference>
<dbReference type="EMBL" id="CAMXCT010000668">
    <property type="protein sequence ID" value="CAI3981872.1"/>
    <property type="molecule type" value="Genomic_DNA"/>
</dbReference>
<dbReference type="Proteomes" id="UP001152797">
    <property type="component" value="Unassembled WGS sequence"/>
</dbReference>
<evidence type="ECO:0000313" key="2">
    <source>
        <dbReference type="EMBL" id="CAI3981872.1"/>
    </source>
</evidence>
<keyword evidence="4" id="KW-1185">Reference proteome</keyword>
<accession>A0A9P1BY45</accession>
<feature type="region of interest" description="Disordered" evidence="1">
    <location>
        <begin position="1"/>
        <end position="112"/>
    </location>
</feature>
<comment type="caution">
    <text evidence="2">The sequence shown here is derived from an EMBL/GenBank/DDBJ whole genome shotgun (WGS) entry which is preliminary data.</text>
</comment>
<protein>
    <submittedName>
        <fullName evidence="2">Uncharacterized protein</fullName>
    </submittedName>
</protein>
<feature type="region of interest" description="Disordered" evidence="1">
    <location>
        <begin position="1026"/>
        <end position="1047"/>
    </location>
</feature>
<reference evidence="2" key="1">
    <citation type="submission" date="2022-10" db="EMBL/GenBank/DDBJ databases">
        <authorList>
            <person name="Chen Y."/>
            <person name="Dougan E. K."/>
            <person name="Chan C."/>
            <person name="Rhodes N."/>
            <person name="Thang M."/>
        </authorList>
    </citation>
    <scope>NUCLEOTIDE SEQUENCE</scope>
</reference>
<name>A0A9P1BY45_9DINO</name>
<feature type="compositionally biased region" description="Polar residues" evidence="1">
    <location>
        <begin position="1038"/>
        <end position="1047"/>
    </location>
</feature>
<gene>
    <name evidence="2" type="ORF">C1SCF055_LOCUS9618</name>
</gene>
<evidence type="ECO:0000256" key="1">
    <source>
        <dbReference type="SAM" id="MobiDB-lite"/>
    </source>
</evidence>
<sequence length="1047" mass="115379">MSASADSLDNVSISSFDEEVQEQRAERVRQLYREDRERKAEARAAAAAAKKEQAAEKKAAKAAAKAKAAAQGKDAKGKKTAQERRAAPPVWRRTKAAAGGAKAVCKREEHREEGSTVDARSYWDLNGPLDSVQGLQQELDFNTPLERPVDPDEWSEKNRPILSNRQHRRTAVEAERSGACSPAPPQFLWSLSKEASQEVLGVIAGATWLEGIWRYARAWLVGKVFLLCYLQQGATCELAITAEELAELRRIAAERPLPRKETKRSGDLFPEKHGEKFGASKFLKFPKLGLTCPFLTTMYCQWWKQAHAGAQYTTLEIGIPGGTFQFTDQVHNAARLKVVDNTMTEPQARDGQCQAGQPLVAEASEVENTWGQPFGSATTVVGSGPQGQLSSADTLRADDALVFRIGRGPPMRNAMSCANATPKVLIRPKAPVKELMGGNYRVCYSANGTFGLLQADITRQRLEVNGVFDRSPSCTTTDCLSRRLYQCYMRREEFNTADGKYGLQSSCVVDYSYAGAGFFGPPGRGSWTAEFVTTYDETGTVTNVQEQPCAQSEPAAFICRDGGACEAGDPYITPDATVSSKRINIPTTRNDLFGMAFGSTTTYNARTVAACYCPDRNGCTNTVDFIQQIGILHFYLSKVCHAGNAACTEDFTGVTGQYRFRIRVECPSDACMLNDQNRVKLVEKTLSNDLPSWDSGNGCRTGLHGNINGLEVLPTTQYVPIDGSPTGVLNELNCDQGSPVGCRLSGGTRQDYKTFGGTYGFRFILGSSDHEARGFHTSKEVDVCYCNGDCNVRRPMDQVRESPTGRKMSRPYPAGQCCDIQIGAAGAVERGIREPTRDHWASSALCRWRCPRFTGEQPLEVGSRQGEANWRRWLCSFWLQQPVFPGPFKRSRCLNKLLGQTADTDTSRFAEGCLQHQLFCQHNYSDRGGHVGCVLLRRHGGQYVSGAIELEVGDTSHSEGSADQSALDLLHERGLSLQLRGLWAHLRRYHSHHFVRWQVHGQQLQSQHSCLCVHCSQGEVPGALQRGDLDQRHRGGRSQHQGALTEA</sequence>
<feature type="compositionally biased region" description="Low complexity" evidence="1">
    <location>
        <begin position="61"/>
        <end position="72"/>
    </location>
</feature>
<evidence type="ECO:0000313" key="4">
    <source>
        <dbReference type="Proteomes" id="UP001152797"/>
    </source>
</evidence>
<dbReference type="OrthoDB" id="431245at2759"/>